<name>A0A5J4Z9Q1_PORPP</name>
<dbReference type="CDD" id="cd08050">
    <property type="entry name" value="TAF6C"/>
    <property type="match status" value="1"/>
</dbReference>
<evidence type="ECO:0000259" key="6">
    <source>
        <dbReference type="SMART" id="SM00803"/>
    </source>
</evidence>
<dbReference type="GO" id="GO:0005669">
    <property type="term" value="C:transcription factor TFIID complex"/>
    <property type="evidence" value="ECO:0007669"/>
    <property type="project" value="InterPro"/>
</dbReference>
<dbReference type="GO" id="GO:0016251">
    <property type="term" value="F:RNA polymerase II general transcription initiation factor activity"/>
    <property type="evidence" value="ECO:0007669"/>
    <property type="project" value="InterPro"/>
</dbReference>
<keyword evidence="5" id="KW-0539">Nucleus</keyword>
<dbReference type="AlphaFoldDB" id="A0A5J4Z9Q1"/>
<dbReference type="InterPro" id="IPR037796">
    <property type="entry name" value="TAF6"/>
</dbReference>
<dbReference type="GO" id="GO:0003743">
    <property type="term" value="F:translation initiation factor activity"/>
    <property type="evidence" value="ECO:0007669"/>
    <property type="project" value="UniProtKB-KW"/>
</dbReference>
<keyword evidence="7" id="KW-0396">Initiation factor</keyword>
<evidence type="ECO:0000256" key="5">
    <source>
        <dbReference type="ARBA" id="ARBA00023242"/>
    </source>
</evidence>
<dbReference type="GO" id="GO:0046695">
    <property type="term" value="C:SLIK (SAGA-like) complex"/>
    <property type="evidence" value="ECO:0007669"/>
    <property type="project" value="InterPro"/>
</dbReference>
<evidence type="ECO:0000256" key="1">
    <source>
        <dbReference type="ARBA" id="ARBA00004123"/>
    </source>
</evidence>
<dbReference type="Proteomes" id="UP000324585">
    <property type="component" value="Unassembled WGS sequence"/>
</dbReference>
<dbReference type="EMBL" id="VRMN01000001">
    <property type="protein sequence ID" value="KAA8500055.1"/>
    <property type="molecule type" value="Genomic_DNA"/>
</dbReference>
<keyword evidence="4" id="KW-0804">Transcription</keyword>
<comment type="caution">
    <text evidence="7">The sequence shown here is derived from an EMBL/GenBank/DDBJ whole genome shotgun (WGS) entry which is preliminary data.</text>
</comment>
<dbReference type="PANTHER" id="PTHR10221">
    <property type="entry name" value="TRANSCRIPTION INITIATION FACTOR TFIID SUBUNIT 6"/>
    <property type="match status" value="1"/>
</dbReference>
<proteinExistence type="inferred from homology"/>
<evidence type="ECO:0000313" key="7">
    <source>
        <dbReference type="EMBL" id="KAA8500055.1"/>
    </source>
</evidence>
<sequence>MDGGDGAGAGPRDKLEVPRIRSESVDVIAQAVLGVAPGSLPEPVCQLVAADAEYRVREVVQESMKFMRHSKRGSLTAGDVQAGLRQLNIPPVYAISNTDPVEFASVHASPGLFYVRDKELLIADLVQADLPPLPNAATLSMHWLAVEGTQPLIPENAVPSPHGNHDRTNKMTNGSHAHMPKKQRVEGASAGFEVPKALSTGHSGSGHDAEIKAVKKHALSKELSIYLASLTEAIHGTHADLRDAAFASVSEEPGLQALLPYLVQYVEQQLKHMSKTHTFDLARLFSCMQLVRAILKNPYFYQIDKYLHRLLPSIMTCLVGKRLSATKSENHWELRDCAADILLNICTKFGVTYTNIQSHITKTLSSALQDSSKPLTSQYGAVVGLSVFGRHVFESILLPFVRVYVPVLEEELAGVSSLRTGQVEELWKVYGAFLAATSVHALKIEANDSVTPDGTGFSTDTDTAGLRGMSSVLVPSAHSPLGNTAMSDSPRANGSSRKWIPLWKEAPRVSIERLESLSDAEKAAVEEHFSDLPVKLRRLRDALQSSACSCLPF</sequence>
<dbReference type="Pfam" id="PF07571">
    <property type="entry name" value="TAF6_C"/>
    <property type="match status" value="1"/>
</dbReference>
<dbReference type="Pfam" id="PF02969">
    <property type="entry name" value="TAF"/>
    <property type="match status" value="1"/>
</dbReference>
<dbReference type="GO" id="GO:0051123">
    <property type="term" value="P:RNA polymerase II preinitiation complex assembly"/>
    <property type="evidence" value="ECO:0007669"/>
    <property type="project" value="TreeGrafter"/>
</dbReference>
<dbReference type="SMART" id="SM00803">
    <property type="entry name" value="TAF"/>
    <property type="match status" value="1"/>
</dbReference>
<dbReference type="InterPro" id="IPR016024">
    <property type="entry name" value="ARM-type_fold"/>
</dbReference>
<dbReference type="GO" id="GO:0046982">
    <property type="term" value="F:protein heterodimerization activity"/>
    <property type="evidence" value="ECO:0007669"/>
    <property type="project" value="InterPro"/>
</dbReference>
<keyword evidence="8" id="KW-1185">Reference proteome</keyword>
<dbReference type="InterPro" id="IPR046344">
    <property type="entry name" value="TAF6_C_sf"/>
</dbReference>
<dbReference type="GO" id="GO:0000124">
    <property type="term" value="C:SAGA complex"/>
    <property type="evidence" value="ECO:0007669"/>
    <property type="project" value="InterPro"/>
</dbReference>
<keyword evidence="7" id="KW-0648">Protein biosynthesis</keyword>
<dbReference type="OMA" id="YFVQFIA"/>
<protein>
    <submittedName>
        <fullName evidence="7">Transcription initiation factor TFIID subunit 6</fullName>
    </submittedName>
</protein>
<evidence type="ECO:0000256" key="4">
    <source>
        <dbReference type="ARBA" id="ARBA00023163"/>
    </source>
</evidence>
<dbReference type="SUPFAM" id="SSF48371">
    <property type="entry name" value="ARM repeat"/>
    <property type="match status" value="1"/>
</dbReference>
<dbReference type="Gene3D" id="1.25.40.770">
    <property type="entry name" value="TAF6, C-terminal HEAT repeat domain"/>
    <property type="match status" value="1"/>
</dbReference>
<dbReference type="FunFam" id="1.25.40.770:FF:000001">
    <property type="entry name" value="Transcription initiation factor TFIID subunit 6"/>
    <property type="match status" value="1"/>
</dbReference>
<evidence type="ECO:0000256" key="2">
    <source>
        <dbReference type="ARBA" id="ARBA00007688"/>
    </source>
</evidence>
<dbReference type="GO" id="GO:0003713">
    <property type="term" value="F:transcription coactivator activity"/>
    <property type="evidence" value="ECO:0007669"/>
    <property type="project" value="TreeGrafter"/>
</dbReference>
<dbReference type="SUPFAM" id="SSF47113">
    <property type="entry name" value="Histone-fold"/>
    <property type="match status" value="1"/>
</dbReference>
<reference evidence="8" key="1">
    <citation type="journal article" date="2019" name="Nat. Commun.">
        <title>Expansion of phycobilisome linker gene families in mesophilic red algae.</title>
        <authorList>
            <person name="Lee J."/>
            <person name="Kim D."/>
            <person name="Bhattacharya D."/>
            <person name="Yoon H.S."/>
        </authorList>
    </citation>
    <scope>NUCLEOTIDE SEQUENCE [LARGE SCALE GENOMIC DNA]</scope>
    <source>
        <strain evidence="8">CCMP 1328</strain>
    </source>
</reference>
<evidence type="ECO:0000256" key="3">
    <source>
        <dbReference type="ARBA" id="ARBA00023015"/>
    </source>
</evidence>
<keyword evidence="3" id="KW-0805">Transcription regulation</keyword>
<evidence type="ECO:0000313" key="8">
    <source>
        <dbReference type="Proteomes" id="UP000324585"/>
    </source>
</evidence>
<dbReference type="Gene3D" id="1.10.20.10">
    <property type="entry name" value="Histone, subunit A"/>
    <property type="match status" value="1"/>
</dbReference>
<accession>A0A5J4Z9Q1</accession>
<dbReference type="InterPro" id="IPR011442">
    <property type="entry name" value="TAF6_C"/>
</dbReference>
<feature type="domain" description="TATA box binding protein associated factor (TAF) histone-like fold" evidence="6">
    <location>
        <begin position="18"/>
        <end position="85"/>
    </location>
</feature>
<organism evidence="7 8">
    <name type="scientific">Porphyridium purpureum</name>
    <name type="common">Red alga</name>
    <name type="synonym">Porphyridium cruentum</name>
    <dbReference type="NCBI Taxonomy" id="35688"/>
    <lineage>
        <taxon>Eukaryota</taxon>
        <taxon>Rhodophyta</taxon>
        <taxon>Bangiophyceae</taxon>
        <taxon>Porphyridiales</taxon>
        <taxon>Porphyridiaceae</taxon>
        <taxon>Porphyridium</taxon>
    </lineage>
</organism>
<dbReference type="OrthoDB" id="361039at2759"/>
<dbReference type="PANTHER" id="PTHR10221:SF9">
    <property type="entry name" value="TRANSCRIPTION INITIATION FACTOR TFIID SUBUNIT 6"/>
    <property type="match status" value="1"/>
</dbReference>
<dbReference type="InterPro" id="IPR004823">
    <property type="entry name" value="TAF_TATA-bd_Histone-like_dom"/>
</dbReference>
<comment type="similarity">
    <text evidence="2">Belongs to the TAF6 family.</text>
</comment>
<dbReference type="CDD" id="cd22931">
    <property type="entry name" value="HFD_TAF6"/>
    <property type="match status" value="1"/>
</dbReference>
<comment type="subcellular location">
    <subcellularLocation>
        <location evidence="1">Nucleus</location>
    </subcellularLocation>
</comment>
<dbReference type="InterPro" id="IPR009072">
    <property type="entry name" value="Histone-fold"/>
</dbReference>
<gene>
    <name evidence="7" type="ORF">FVE85_7640</name>
</gene>